<feature type="signal peptide" evidence="1">
    <location>
        <begin position="1"/>
        <end position="17"/>
    </location>
</feature>
<dbReference type="PROSITE" id="PS50041">
    <property type="entry name" value="C_TYPE_LECTIN_2"/>
    <property type="match status" value="1"/>
</dbReference>
<dbReference type="GeneTree" id="ENSGT00940000163911"/>
<protein>
    <recommendedName>
        <fullName evidence="2">C-type lectin domain-containing protein</fullName>
    </recommendedName>
</protein>
<dbReference type="Pfam" id="PF00059">
    <property type="entry name" value="Lectin_C"/>
    <property type="match status" value="1"/>
</dbReference>
<sequence>MLAMALLYCALFRFTDGNTKIFSGTAGTQDTSSRLCFLPSCFPHLYYYITTGLTWKAAQDYCRSKYTDLATIHTEQEQTKLNQLLQSQLYVWIGLHADTDAWSWSLENQDYYGLGEAGFRMWAPFEPNDDGNYQVCVLMTTAGEWADGLCTWELPFICYSGKKGHTVAI</sequence>
<dbReference type="Gene3D" id="3.10.100.10">
    <property type="entry name" value="Mannose-Binding Protein A, subunit A"/>
    <property type="match status" value="1"/>
</dbReference>
<evidence type="ECO:0000313" key="4">
    <source>
        <dbReference type="Proteomes" id="UP000265040"/>
    </source>
</evidence>
<dbReference type="Ensembl" id="ENSATET00000042747.1">
    <property type="protein sequence ID" value="ENSATEP00000064790.1"/>
    <property type="gene ID" value="ENSATEG00000026407.1"/>
</dbReference>
<dbReference type="InterPro" id="IPR016186">
    <property type="entry name" value="C-type_lectin-like/link_sf"/>
</dbReference>
<dbReference type="OrthoDB" id="6369810at2759"/>
<dbReference type="InParanoid" id="A0A7N6BJL5"/>
<feature type="chain" id="PRO_5046843173" description="C-type lectin domain-containing protein" evidence="1">
    <location>
        <begin position="18"/>
        <end position="169"/>
    </location>
</feature>
<proteinExistence type="predicted"/>
<keyword evidence="1" id="KW-0732">Signal</keyword>
<dbReference type="PANTHER" id="PTHR45784:SF3">
    <property type="entry name" value="C-TYPE LECTIN DOMAIN FAMILY 4 MEMBER K-LIKE-RELATED"/>
    <property type="match status" value="1"/>
</dbReference>
<evidence type="ECO:0000313" key="3">
    <source>
        <dbReference type="Ensembl" id="ENSATEP00000064790.1"/>
    </source>
</evidence>
<dbReference type="Proteomes" id="UP000265040">
    <property type="component" value="Chromosome 8"/>
</dbReference>
<dbReference type="InterPro" id="IPR016187">
    <property type="entry name" value="CTDL_fold"/>
</dbReference>
<reference evidence="3" key="1">
    <citation type="submission" date="2021-04" db="EMBL/GenBank/DDBJ databases">
        <authorList>
            <consortium name="Wellcome Sanger Institute Data Sharing"/>
        </authorList>
    </citation>
    <scope>NUCLEOTIDE SEQUENCE [LARGE SCALE GENOMIC DNA]</scope>
</reference>
<dbReference type="AlphaFoldDB" id="A0A7N6BJL5"/>
<reference evidence="3" key="3">
    <citation type="submission" date="2025-09" db="UniProtKB">
        <authorList>
            <consortium name="Ensembl"/>
        </authorList>
    </citation>
    <scope>IDENTIFICATION</scope>
</reference>
<reference evidence="3" key="2">
    <citation type="submission" date="2025-08" db="UniProtKB">
        <authorList>
            <consortium name="Ensembl"/>
        </authorList>
    </citation>
    <scope>IDENTIFICATION</scope>
</reference>
<dbReference type="InterPro" id="IPR001304">
    <property type="entry name" value="C-type_lectin-like"/>
</dbReference>
<dbReference type="PANTHER" id="PTHR45784">
    <property type="entry name" value="C-TYPE LECTIN DOMAIN FAMILY 20 MEMBER A-RELATED"/>
    <property type="match status" value="1"/>
</dbReference>
<organism evidence="3 4">
    <name type="scientific">Anabas testudineus</name>
    <name type="common">Climbing perch</name>
    <name type="synonym">Anthias testudineus</name>
    <dbReference type="NCBI Taxonomy" id="64144"/>
    <lineage>
        <taxon>Eukaryota</taxon>
        <taxon>Metazoa</taxon>
        <taxon>Chordata</taxon>
        <taxon>Craniata</taxon>
        <taxon>Vertebrata</taxon>
        <taxon>Euteleostomi</taxon>
        <taxon>Actinopterygii</taxon>
        <taxon>Neopterygii</taxon>
        <taxon>Teleostei</taxon>
        <taxon>Neoteleostei</taxon>
        <taxon>Acanthomorphata</taxon>
        <taxon>Anabantaria</taxon>
        <taxon>Anabantiformes</taxon>
        <taxon>Anabantoidei</taxon>
        <taxon>Anabantidae</taxon>
        <taxon>Anabas</taxon>
    </lineage>
</organism>
<dbReference type="SUPFAM" id="SSF56436">
    <property type="entry name" value="C-type lectin-like"/>
    <property type="match status" value="1"/>
</dbReference>
<evidence type="ECO:0000259" key="2">
    <source>
        <dbReference type="PROSITE" id="PS50041"/>
    </source>
</evidence>
<evidence type="ECO:0000256" key="1">
    <source>
        <dbReference type="SAM" id="SignalP"/>
    </source>
</evidence>
<accession>A0A7N6BJL5</accession>
<name>A0A7N6BJL5_ANATE</name>
<keyword evidence="4" id="KW-1185">Reference proteome</keyword>
<dbReference type="SMART" id="SM00034">
    <property type="entry name" value="CLECT"/>
    <property type="match status" value="1"/>
</dbReference>
<feature type="domain" description="C-type lectin" evidence="2">
    <location>
        <begin position="46"/>
        <end position="159"/>
    </location>
</feature>